<proteinExistence type="predicted"/>
<accession>A0ABV5TLF3</accession>
<feature type="compositionally biased region" description="Polar residues" evidence="1">
    <location>
        <begin position="1"/>
        <end position="10"/>
    </location>
</feature>
<dbReference type="EMBL" id="JBHMBS010000019">
    <property type="protein sequence ID" value="MFB9679955.1"/>
    <property type="molecule type" value="Genomic_DNA"/>
</dbReference>
<feature type="compositionally biased region" description="Pro residues" evidence="1">
    <location>
        <begin position="73"/>
        <end position="88"/>
    </location>
</feature>
<keyword evidence="4" id="KW-1185">Reference proteome</keyword>
<evidence type="ECO:0000313" key="4">
    <source>
        <dbReference type="Proteomes" id="UP001589610"/>
    </source>
</evidence>
<reference evidence="3 4" key="1">
    <citation type="submission" date="2024-09" db="EMBL/GenBank/DDBJ databases">
        <authorList>
            <person name="Sun Q."/>
            <person name="Mori K."/>
        </authorList>
    </citation>
    <scope>NUCLEOTIDE SEQUENCE [LARGE SCALE GENOMIC DNA]</scope>
    <source>
        <strain evidence="3 4">JCM 3028</strain>
    </source>
</reference>
<evidence type="ECO:0008006" key="5">
    <source>
        <dbReference type="Google" id="ProtNLM"/>
    </source>
</evidence>
<keyword evidence="2" id="KW-1133">Transmembrane helix</keyword>
<keyword evidence="2" id="KW-0472">Membrane</keyword>
<evidence type="ECO:0000313" key="3">
    <source>
        <dbReference type="EMBL" id="MFB9679955.1"/>
    </source>
</evidence>
<organism evidence="3 4">
    <name type="scientific">Streptosporangium vulgare</name>
    <dbReference type="NCBI Taxonomy" id="46190"/>
    <lineage>
        <taxon>Bacteria</taxon>
        <taxon>Bacillati</taxon>
        <taxon>Actinomycetota</taxon>
        <taxon>Actinomycetes</taxon>
        <taxon>Streptosporangiales</taxon>
        <taxon>Streptosporangiaceae</taxon>
        <taxon>Streptosporangium</taxon>
    </lineage>
</organism>
<evidence type="ECO:0000256" key="2">
    <source>
        <dbReference type="SAM" id="Phobius"/>
    </source>
</evidence>
<feature type="transmembrane region" description="Helical" evidence="2">
    <location>
        <begin position="138"/>
        <end position="162"/>
    </location>
</feature>
<feature type="compositionally biased region" description="Low complexity" evidence="1">
    <location>
        <begin position="36"/>
        <end position="46"/>
    </location>
</feature>
<feature type="compositionally biased region" description="Pro residues" evidence="1">
    <location>
        <begin position="47"/>
        <end position="64"/>
    </location>
</feature>
<sequence>MIDPDSTQAVPASGRHRVRHWEDAEGYRTRPPYAPPAAAQPTAATPAPCPPPPTAGSHPHPQPPAAASDARPQPAPSAPGARPQPAPPASGARPRPAPSGSPAESGRGRLVYREEAMRRHVEARAATRMPLVISGPSFLLLWIAVAVVLTAGAALVVLALGAGG</sequence>
<dbReference type="Proteomes" id="UP001589610">
    <property type="component" value="Unassembled WGS sequence"/>
</dbReference>
<keyword evidence="2" id="KW-0812">Transmembrane</keyword>
<gene>
    <name evidence="3" type="ORF">ACFFRH_31115</name>
</gene>
<protein>
    <recommendedName>
        <fullName evidence="5">Translation initiation factor 2</fullName>
    </recommendedName>
</protein>
<name>A0ABV5TLF3_9ACTN</name>
<dbReference type="RefSeq" id="WP_386161146.1">
    <property type="nucleotide sequence ID" value="NZ_JBHMBS010000019.1"/>
</dbReference>
<feature type="region of interest" description="Disordered" evidence="1">
    <location>
        <begin position="1"/>
        <end position="110"/>
    </location>
</feature>
<evidence type="ECO:0000256" key="1">
    <source>
        <dbReference type="SAM" id="MobiDB-lite"/>
    </source>
</evidence>
<comment type="caution">
    <text evidence="3">The sequence shown here is derived from an EMBL/GenBank/DDBJ whole genome shotgun (WGS) entry which is preliminary data.</text>
</comment>
<feature type="compositionally biased region" description="Low complexity" evidence="1">
    <location>
        <begin position="89"/>
        <end position="105"/>
    </location>
</feature>